<evidence type="ECO:0000256" key="2">
    <source>
        <dbReference type="SAM" id="MobiDB-lite"/>
    </source>
</evidence>
<dbReference type="InterPro" id="IPR008978">
    <property type="entry name" value="HSP20-like_chaperone"/>
</dbReference>
<organism evidence="3 4">
    <name type="scientific">Lepeophtheirus salmonis</name>
    <name type="common">Salmon louse</name>
    <name type="synonym">Caligus salmonis</name>
    <dbReference type="NCBI Taxonomy" id="72036"/>
    <lineage>
        <taxon>Eukaryota</taxon>
        <taxon>Metazoa</taxon>
        <taxon>Ecdysozoa</taxon>
        <taxon>Arthropoda</taxon>
        <taxon>Crustacea</taxon>
        <taxon>Multicrustacea</taxon>
        <taxon>Hexanauplia</taxon>
        <taxon>Copepoda</taxon>
        <taxon>Siphonostomatoida</taxon>
        <taxon>Caligidae</taxon>
        <taxon>Lepeophtheirus</taxon>
    </lineage>
</organism>
<dbReference type="GO" id="GO:0050220">
    <property type="term" value="F:prostaglandin-E synthase activity"/>
    <property type="evidence" value="ECO:0007669"/>
    <property type="project" value="UniProtKB-EC"/>
</dbReference>
<dbReference type="PROSITE" id="PS51203">
    <property type="entry name" value="CS"/>
    <property type="match status" value="1"/>
</dbReference>
<evidence type="ECO:0000313" key="3">
    <source>
        <dbReference type="EMBL" id="CAF2903377.1"/>
    </source>
</evidence>
<protein>
    <submittedName>
        <fullName evidence="3">PTGES3</fullName>
        <ecNumber evidence="3">5.3.99.3</ecNumber>
    </submittedName>
</protein>
<feature type="compositionally biased region" description="Acidic residues" evidence="2">
    <location>
        <begin position="156"/>
        <end position="172"/>
    </location>
</feature>
<dbReference type="OrthoDB" id="1564555at2759"/>
<dbReference type="PANTHER" id="PTHR22932:SF1">
    <property type="entry name" value="CO-CHAPERONE PROTEIN DAF-41"/>
    <property type="match status" value="1"/>
</dbReference>
<dbReference type="GO" id="GO:0005829">
    <property type="term" value="C:cytosol"/>
    <property type="evidence" value="ECO:0007669"/>
    <property type="project" value="TreeGrafter"/>
</dbReference>
<gene>
    <name evidence="3" type="ORF">LSAA_7166</name>
</gene>
<dbReference type="GO" id="GO:0051131">
    <property type="term" value="P:chaperone-mediated protein complex assembly"/>
    <property type="evidence" value="ECO:0007669"/>
    <property type="project" value="TreeGrafter"/>
</dbReference>
<evidence type="ECO:0000313" key="4">
    <source>
        <dbReference type="Proteomes" id="UP000675881"/>
    </source>
</evidence>
<dbReference type="EMBL" id="HG994582">
    <property type="protein sequence ID" value="CAF2903377.1"/>
    <property type="molecule type" value="Genomic_DNA"/>
</dbReference>
<dbReference type="Pfam" id="PF04969">
    <property type="entry name" value="CS"/>
    <property type="match status" value="1"/>
</dbReference>
<dbReference type="PANTHER" id="PTHR22932">
    <property type="entry name" value="TELOMERASE-BINDING PROTEIN P23 HSP90 CO-CHAPERONE"/>
    <property type="match status" value="1"/>
</dbReference>
<feature type="region of interest" description="Disordered" evidence="2">
    <location>
        <begin position="154"/>
        <end position="175"/>
    </location>
</feature>
<dbReference type="SUPFAM" id="SSF49764">
    <property type="entry name" value="HSP20-like chaperones"/>
    <property type="match status" value="1"/>
</dbReference>
<dbReference type="FunFam" id="2.60.40.790:FF:000013">
    <property type="entry name" value="Very-long-chain (3R)-3-hydroxyacyl-CoA dehydratase"/>
    <property type="match status" value="1"/>
</dbReference>
<comment type="similarity">
    <text evidence="1">Belongs to the p23/wos2 family.</text>
</comment>
<dbReference type="GO" id="GO:0051879">
    <property type="term" value="F:Hsp90 protein binding"/>
    <property type="evidence" value="ECO:0007669"/>
    <property type="project" value="InterPro"/>
</dbReference>
<accession>A0A7R8H789</accession>
<dbReference type="AlphaFoldDB" id="A0A7R8H789"/>
<dbReference type="Proteomes" id="UP000675881">
    <property type="component" value="Chromosome 3"/>
</dbReference>
<dbReference type="InterPro" id="IPR045250">
    <property type="entry name" value="p23-like"/>
</dbReference>
<dbReference type="InterPro" id="IPR007052">
    <property type="entry name" value="CS_dom"/>
</dbReference>
<reference evidence="3" key="1">
    <citation type="submission" date="2021-02" db="EMBL/GenBank/DDBJ databases">
        <authorList>
            <person name="Bekaert M."/>
        </authorList>
    </citation>
    <scope>NUCLEOTIDE SEQUENCE</scope>
    <source>
        <strain evidence="3">IoA-00</strain>
    </source>
</reference>
<keyword evidence="4" id="KW-1185">Reference proteome</keyword>
<dbReference type="EC" id="5.3.99.3" evidence="3"/>
<dbReference type="Gene3D" id="2.60.40.790">
    <property type="match status" value="1"/>
</dbReference>
<dbReference type="GO" id="GO:0051087">
    <property type="term" value="F:protein-folding chaperone binding"/>
    <property type="evidence" value="ECO:0007669"/>
    <property type="project" value="TreeGrafter"/>
</dbReference>
<name>A0A7R8H789_LEPSM</name>
<proteinExistence type="inferred from homology"/>
<dbReference type="GO" id="GO:0005634">
    <property type="term" value="C:nucleus"/>
    <property type="evidence" value="ECO:0007669"/>
    <property type="project" value="TreeGrafter"/>
</dbReference>
<dbReference type="GO" id="GO:0006457">
    <property type="term" value="P:protein folding"/>
    <property type="evidence" value="ECO:0007669"/>
    <property type="project" value="TreeGrafter"/>
</dbReference>
<evidence type="ECO:0000256" key="1">
    <source>
        <dbReference type="ARBA" id="ARBA00025733"/>
    </source>
</evidence>
<sequence length="189" mass="21659">MSSSKCPPKVIWAQTAAKVLVTVCLEDCKDPTVNVEEKKLFFSGVGGKDKSEYEVTMELFDEVVPEETTKLFLDRVIEVTLQKKDVNKGYWTRLIQDKKRQHWLSLDFLKWRGESDEDSEADLDVNLDGLAGMQGMQENISSGSVQEIMKMHPDLNDLDQSDSGEDDEEDIPDESRRFQSFFMKILLLK</sequence>
<keyword evidence="3" id="KW-0413">Isomerase</keyword>
<dbReference type="CDD" id="cd06465">
    <property type="entry name" value="p23_hB-ind1_like"/>
    <property type="match status" value="1"/>
</dbReference>